<dbReference type="Proteomes" id="UP000276133">
    <property type="component" value="Unassembled WGS sequence"/>
</dbReference>
<feature type="coiled-coil region" evidence="4">
    <location>
        <begin position="101"/>
        <end position="142"/>
    </location>
</feature>
<name>A0A3M7Q038_BRAPC</name>
<keyword evidence="4" id="KW-0175">Coiled coil</keyword>
<dbReference type="OrthoDB" id="10141197at2759"/>
<evidence type="ECO:0000256" key="2">
    <source>
        <dbReference type="ARBA" id="ARBA00022833"/>
    </source>
</evidence>
<dbReference type="GO" id="GO:0008270">
    <property type="term" value="F:zinc ion binding"/>
    <property type="evidence" value="ECO:0007669"/>
    <property type="project" value="UniProtKB-KW"/>
</dbReference>
<evidence type="ECO:0000313" key="7">
    <source>
        <dbReference type="Proteomes" id="UP000276133"/>
    </source>
</evidence>
<dbReference type="InterPro" id="IPR001841">
    <property type="entry name" value="Znf_RING"/>
</dbReference>
<evidence type="ECO:0000256" key="4">
    <source>
        <dbReference type="SAM" id="Coils"/>
    </source>
</evidence>
<dbReference type="Gene3D" id="3.30.40.10">
    <property type="entry name" value="Zinc/RING finger domain, C3HC4 (zinc finger)"/>
    <property type="match status" value="1"/>
</dbReference>
<evidence type="ECO:0000259" key="5">
    <source>
        <dbReference type="PROSITE" id="PS50089"/>
    </source>
</evidence>
<feature type="coiled-coil region" evidence="4">
    <location>
        <begin position="184"/>
        <end position="262"/>
    </location>
</feature>
<protein>
    <recommendedName>
        <fullName evidence="5">RING-type domain-containing protein</fullName>
    </recommendedName>
</protein>
<keyword evidence="1 3" id="KW-0479">Metal-binding</keyword>
<feature type="domain" description="RING-type" evidence="5">
    <location>
        <begin position="264"/>
        <end position="307"/>
    </location>
</feature>
<keyword evidence="7" id="KW-1185">Reference proteome</keyword>
<gene>
    <name evidence="6" type="ORF">BpHYR1_002054</name>
</gene>
<dbReference type="Pfam" id="PF14634">
    <property type="entry name" value="zf-RING_5"/>
    <property type="match status" value="1"/>
</dbReference>
<evidence type="ECO:0000313" key="6">
    <source>
        <dbReference type="EMBL" id="RNA04584.1"/>
    </source>
</evidence>
<reference evidence="6 7" key="1">
    <citation type="journal article" date="2018" name="Sci. Rep.">
        <title>Genomic signatures of local adaptation to the degree of environmental predictability in rotifers.</title>
        <authorList>
            <person name="Franch-Gras L."/>
            <person name="Hahn C."/>
            <person name="Garcia-Roger E.M."/>
            <person name="Carmona M.J."/>
            <person name="Serra M."/>
            <person name="Gomez A."/>
        </authorList>
    </citation>
    <scope>NUCLEOTIDE SEQUENCE [LARGE SCALE GENOMIC DNA]</scope>
    <source>
        <strain evidence="6">HYR1</strain>
    </source>
</reference>
<sequence>MISSVTNEQNNTNYLWSIIRPLESEFRTRVEWLHVHKVHNPQVQTTYAFLRFVNSDIHSIVVQRLNGISHRGRELNVKINPLPTPAHQINTEHTPRVQTLINELQSKEDEWELERMKLVDERVKLEEQLEQTTQYATQLEGEIQQHHANSVEGEIGFRNGSYGSIDKEDTIKRWKGRGVMRSMVQISEANLEKLKGRLAAKLEQAMTVTDLKAEFREASEICRVMSDDKDKLESELDKLRRVEQLEEENEELRGRLEQEEPLKCPVCLEFYTSERRAVALFCSHMLCSLCHQRLTELDSSSLCPMCRGVE</sequence>
<dbReference type="InterPro" id="IPR013083">
    <property type="entry name" value="Znf_RING/FYVE/PHD"/>
</dbReference>
<keyword evidence="1 3" id="KW-0863">Zinc-finger</keyword>
<comment type="caution">
    <text evidence="6">The sequence shown here is derived from an EMBL/GenBank/DDBJ whole genome shotgun (WGS) entry which is preliminary data.</text>
</comment>
<feature type="non-terminal residue" evidence="6">
    <location>
        <position position="310"/>
    </location>
</feature>
<keyword evidence="2" id="KW-0862">Zinc</keyword>
<evidence type="ECO:0000256" key="1">
    <source>
        <dbReference type="ARBA" id="ARBA00022771"/>
    </source>
</evidence>
<dbReference type="SUPFAM" id="SSF57850">
    <property type="entry name" value="RING/U-box"/>
    <property type="match status" value="1"/>
</dbReference>
<proteinExistence type="predicted"/>
<dbReference type="SMART" id="SM00184">
    <property type="entry name" value="RING"/>
    <property type="match status" value="1"/>
</dbReference>
<organism evidence="6 7">
    <name type="scientific">Brachionus plicatilis</name>
    <name type="common">Marine rotifer</name>
    <name type="synonym">Brachionus muelleri</name>
    <dbReference type="NCBI Taxonomy" id="10195"/>
    <lineage>
        <taxon>Eukaryota</taxon>
        <taxon>Metazoa</taxon>
        <taxon>Spiralia</taxon>
        <taxon>Gnathifera</taxon>
        <taxon>Rotifera</taxon>
        <taxon>Eurotatoria</taxon>
        <taxon>Monogononta</taxon>
        <taxon>Pseudotrocha</taxon>
        <taxon>Ploima</taxon>
        <taxon>Brachionidae</taxon>
        <taxon>Brachionus</taxon>
    </lineage>
</organism>
<dbReference type="EMBL" id="REGN01008035">
    <property type="protein sequence ID" value="RNA04584.1"/>
    <property type="molecule type" value="Genomic_DNA"/>
</dbReference>
<accession>A0A3M7Q038</accession>
<dbReference type="AlphaFoldDB" id="A0A3M7Q038"/>
<dbReference type="PROSITE" id="PS50089">
    <property type="entry name" value="ZF_RING_2"/>
    <property type="match status" value="1"/>
</dbReference>
<evidence type="ECO:0000256" key="3">
    <source>
        <dbReference type="PROSITE-ProRule" id="PRU00175"/>
    </source>
</evidence>